<protein>
    <recommendedName>
        <fullName evidence="2">DUF5648 domain-containing protein</fullName>
    </recommendedName>
</protein>
<dbReference type="Proteomes" id="UP000030671">
    <property type="component" value="Unassembled WGS sequence"/>
</dbReference>
<reference evidence="3 4" key="1">
    <citation type="journal article" date="2012" name="New Phytol.">
        <title>Insight into trade-off between wood decay and parasitism from the genome of a fungal forest pathogen.</title>
        <authorList>
            <person name="Olson A."/>
            <person name="Aerts A."/>
            <person name="Asiegbu F."/>
            <person name="Belbahri L."/>
            <person name="Bouzid O."/>
            <person name="Broberg A."/>
            <person name="Canback B."/>
            <person name="Coutinho P.M."/>
            <person name="Cullen D."/>
            <person name="Dalman K."/>
            <person name="Deflorio G."/>
            <person name="van Diepen L.T."/>
            <person name="Dunand C."/>
            <person name="Duplessis S."/>
            <person name="Durling M."/>
            <person name="Gonthier P."/>
            <person name="Grimwood J."/>
            <person name="Fossdal C.G."/>
            <person name="Hansson D."/>
            <person name="Henrissat B."/>
            <person name="Hietala A."/>
            <person name="Himmelstrand K."/>
            <person name="Hoffmeister D."/>
            <person name="Hogberg N."/>
            <person name="James T.Y."/>
            <person name="Karlsson M."/>
            <person name="Kohler A."/>
            <person name="Kues U."/>
            <person name="Lee Y.H."/>
            <person name="Lin Y.C."/>
            <person name="Lind M."/>
            <person name="Lindquist E."/>
            <person name="Lombard V."/>
            <person name="Lucas S."/>
            <person name="Lunden K."/>
            <person name="Morin E."/>
            <person name="Murat C."/>
            <person name="Park J."/>
            <person name="Raffaello T."/>
            <person name="Rouze P."/>
            <person name="Salamov A."/>
            <person name="Schmutz J."/>
            <person name="Solheim H."/>
            <person name="Stahlberg J."/>
            <person name="Velez H."/>
            <person name="de Vries R.P."/>
            <person name="Wiebenga A."/>
            <person name="Woodward S."/>
            <person name="Yakovlev I."/>
            <person name="Garbelotto M."/>
            <person name="Martin F."/>
            <person name="Grigoriev I.V."/>
            <person name="Stenlid J."/>
        </authorList>
    </citation>
    <scope>NUCLEOTIDE SEQUENCE [LARGE SCALE GENOMIC DNA]</scope>
    <source>
        <strain evidence="3 4">TC 32-1</strain>
    </source>
</reference>
<feature type="domain" description="DUF5648" evidence="2">
    <location>
        <begin position="41"/>
        <end position="180"/>
    </location>
</feature>
<dbReference type="RefSeq" id="XP_009552973.1">
    <property type="nucleotide sequence ID" value="XM_009554678.1"/>
</dbReference>
<keyword evidence="4" id="KW-1185">Reference proteome</keyword>
<dbReference type="Pfam" id="PF18885">
    <property type="entry name" value="DUF5648"/>
    <property type="match status" value="1"/>
</dbReference>
<keyword evidence="1" id="KW-0732">Signal</keyword>
<evidence type="ECO:0000313" key="4">
    <source>
        <dbReference type="Proteomes" id="UP000030671"/>
    </source>
</evidence>
<dbReference type="HOGENOM" id="CLU_093541_1_0_1"/>
<evidence type="ECO:0000259" key="2">
    <source>
        <dbReference type="Pfam" id="PF18885"/>
    </source>
</evidence>
<dbReference type="eggNOG" id="ENOG502SFJ8">
    <property type="taxonomic scope" value="Eukaryota"/>
</dbReference>
<dbReference type="OrthoDB" id="9971254at2759"/>
<dbReference type="InParanoid" id="W4JQ27"/>
<dbReference type="GeneID" id="20676700"/>
<evidence type="ECO:0000256" key="1">
    <source>
        <dbReference type="SAM" id="SignalP"/>
    </source>
</evidence>
<organism evidence="3 4">
    <name type="scientific">Heterobasidion irregulare (strain TC 32-1)</name>
    <dbReference type="NCBI Taxonomy" id="747525"/>
    <lineage>
        <taxon>Eukaryota</taxon>
        <taxon>Fungi</taxon>
        <taxon>Dikarya</taxon>
        <taxon>Basidiomycota</taxon>
        <taxon>Agaricomycotina</taxon>
        <taxon>Agaricomycetes</taxon>
        <taxon>Russulales</taxon>
        <taxon>Bondarzewiaceae</taxon>
        <taxon>Heterobasidion</taxon>
        <taxon>Heterobasidion annosum species complex</taxon>
    </lineage>
</organism>
<proteinExistence type="predicted"/>
<evidence type="ECO:0000313" key="3">
    <source>
        <dbReference type="EMBL" id="ETW75574.1"/>
    </source>
</evidence>
<accession>W4JQ27</accession>
<dbReference type="AlphaFoldDB" id="W4JQ27"/>
<gene>
    <name evidence="3" type="ORF">HETIRDRAFT_456140</name>
</gene>
<dbReference type="KEGG" id="hir:HETIRDRAFT_456140"/>
<feature type="chain" id="PRO_5004843744" description="DUF5648 domain-containing protein" evidence="1">
    <location>
        <begin position="20"/>
        <end position="184"/>
    </location>
</feature>
<feature type="signal peptide" evidence="1">
    <location>
        <begin position="1"/>
        <end position="19"/>
    </location>
</feature>
<name>W4JQ27_HETIT</name>
<sequence>MKTLNSLFVACLFLTLVSALATQPRDVGQNSFCDDPDNAIPLYRGFSPSGSDHFYTTDAVEMETAISNGYTFEGDASDVFGSLPPLTVTVPFFRMFSSNIVDHFYTTSASERDNAVDNLGYTDEGIAAYVYSSNICSSIPLYRMYSGGATDHFYTTSAPERDNAVNNLGYTYEGVAAYVLNAPA</sequence>
<dbReference type="InterPro" id="IPR043708">
    <property type="entry name" value="DUF5648"/>
</dbReference>
<dbReference type="EMBL" id="KI925466">
    <property type="protein sequence ID" value="ETW75574.1"/>
    <property type="molecule type" value="Genomic_DNA"/>
</dbReference>